<dbReference type="EMBL" id="LGST01000004">
    <property type="protein sequence ID" value="KNE02397.1"/>
    <property type="molecule type" value="Genomic_DNA"/>
</dbReference>
<evidence type="ECO:0000256" key="1">
    <source>
        <dbReference type="SAM" id="MobiDB-lite"/>
    </source>
</evidence>
<proteinExistence type="predicted"/>
<dbReference type="Proteomes" id="UP000037122">
    <property type="component" value="Unassembled WGS sequence"/>
</dbReference>
<dbReference type="VEuPathDB" id="FungiDB:QG37_00656"/>
<accession>A0A0L0P7Q0</accession>
<dbReference type="AlphaFoldDB" id="A0A0L0P7Q0"/>
<name>A0A0L0P7Q0_CANAR</name>
<evidence type="ECO:0000313" key="2">
    <source>
        <dbReference type="EMBL" id="KNE02397.1"/>
    </source>
</evidence>
<gene>
    <name evidence="2" type="ORF">QG37_00656</name>
</gene>
<reference evidence="3" key="1">
    <citation type="journal article" date="2015" name="BMC Genomics">
        <title>Draft genome of a commonly misdiagnosed multidrug resistant pathogen Candida auris.</title>
        <authorList>
            <person name="Chatterjee S."/>
            <person name="Alampalli S.V."/>
            <person name="Nageshan R.K."/>
            <person name="Chettiar S.T."/>
            <person name="Joshi S."/>
            <person name="Tatu U.S."/>
        </authorList>
    </citation>
    <scope>NUCLEOTIDE SEQUENCE [LARGE SCALE GENOMIC DNA]</scope>
    <source>
        <strain evidence="3">6684</strain>
    </source>
</reference>
<comment type="caution">
    <text evidence="2">The sequence shown here is derived from an EMBL/GenBank/DDBJ whole genome shotgun (WGS) entry which is preliminary data.</text>
</comment>
<sequence>MKKEKHPMTKATAMAFLPAKLPREIQSQSPKTKKLNDWMSR</sequence>
<protein>
    <submittedName>
        <fullName evidence="2">Uncharacterized protein</fullName>
    </submittedName>
</protein>
<evidence type="ECO:0000313" key="3">
    <source>
        <dbReference type="Proteomes" id="UP000037122"/>
    </source>
</evidence>
<organism evidence="2 3">
    <name type="scientific">Candidozyma auris</name>
    <name type="common">Yeast</name>
    <name type="synonym">Candida auris</name>
    <dbReference type="NCBI Taxonomy" id="498019"/>
    <lineage>
        <taxon>Eukaryota</taxon>
        <taxon>Fungi</taxon>
        <taxon>Dikarya</taxon>
        <taxon>Ascomycota</taxon>
        <taxon>Saccharomycotina</taxon>
        <taxon>Pichiomycetes</taxon>
        <taxon>Metschnikowiaceae</taxon>
        <taxon>Candidozyma</taxon>
    </lineage>
</organism>
<feature type="region of interest" description="Disordered" evidence="1">
    <location>
        <begin position="1"/>
        <end position="41"/>
    </location>
</feature>